<dbReference type="SMART" id="SM00360">
    <property type="entry name" value="RRM"/>
    <property type="match status" value="2"/>
</dbReference>
<reference evidence="11 12" key="2">
    <citation type="submission" date="2016-10" db="EMBL/GenBank/DDBJ databases">
        <authorList>
            <person name="Benchimol M."/>
            <person name="Almeida L.G."/>
            <person name="Vasconcelos A.T."/>
            <person name="Perreira-Neves A."/>
            <person name="Rosa I.A."/>
            <person name="Tasca T."/>
            <person name="Bogo M.R."/>
            <person name="de Souza W."/>
        </authorList>
    </citation>
    <scope>NUCLEOTIDE SEQUENCE [LARGE SCALE GENOMIC DNA]</scope>
    <source>
        <strain evidence="11 12">K</strain>
    </source>
</reference>
<dbReference type="PANTHER" id="PTHR48028">
    <property type="entry name" value="GLYCINE-RICH RNA-BINDING PROTEIN RZ1A"/>
    <property type="match status" value="1"/>
</dbReference>
<evidence type="ECO:0000256" key="5">
    <source>
        <dbReference type="ARBA" id="ARBA00023242"/>
    </source>
</evidence>
<dbReference type="EMBL" id="MLAK01000290">
    <property type="protein sequence ID" value="OHT14989.1"/>
    <property type="molecule type" value="Genomic_DNA"/>
</dbReference>
<name>A0A1J4KZH9_9EUKA</name>
<evidence type="ECO:0000313" key="12">
    <source>
        <dbReference type="Proteomes" id="UP000179807"/>
    </source>
</evidence>
<dbReference type="GO" id="GO:0006397">
    <property type="term" value="P:mRNA processing"/>
    <property type="evidence" value="ECO:0007669"/>
    <property type="project" value="UniProtKB-KW"/>
</dbReference>
<dbReference type="EMBL" id="KX579729">
    <property type="protein sequence ID" value="ARM19961.1"/>
    <property type="molecule type" value="Genomic_DNA"/>
</dbReference>
<proteinExistence type="predicted"/>
<evidence type="ECO:0000256" key="3">
    <source>
        <dbReference type="ARBA" id="ARBA00022884"/>
    </source>
</evidence>
<evidence type="ECO:0000259" key="7">
    <source>
        <dbReference type="PROSITE" id="PS50102"/>
    </source>
</evidence>
<dbReference type="EMBL" id="MLAK01000286">
    <property type="protein sequence ID" value="OHT14997.1"/>
    <property type="molecule type" value="Genomic_DNA"/>
</dbReference>
<keyword evidence="12" id="KW-1185">Reference proteome</keyword>
<dbReference type="PANTHER" id="PTHR48028:SF4">
    <property type="entry name" value="SC35-LIKE SPLICING FACTOR"/>
    <property type="match status" value="1"/>
</dbReference>
<dbReference type="GO" id="GO:0003723">
    <property type="term" value="F:RNA binding"/>
    <property type="evidence" value="ECO:0007669"/>
    <property type="project" value="UniProtKB-UniRule"/>
</dbReference>
<dbReference type="GO" id="GO:0008380">
    <property type="term" value="P:RNA splicing"/>
    <property type="evidence" value="ECO:0007669"/>
    <property type="project" value="UniProtKB-KW"/>
</dbReference>
<dbReference type="GeneID" id="94849180"/>
<dbReference type="Gene3D" id="3.30.70.330">
    <property type="match status" value="2"/>
</dbReference>
<dbReference type="InterPro" id="IPR035979">
    <property type="entry name" value="RBD_domain_sf"/>
</dbReference>
<accession>A0A1J4KZH9</accession>
<dbReference type="InterPro" id="IPR012677">
    <property type="entry name" value="Nucleotide-bd_a/b_plait_sf"/>
</dbReference>
<dbReference type="InterPro" id="IPR051106">
    <property type="entry name" value="RNA-bind/splicing_reg"/>
</dbReference>
<evidence type="ECO:0000256" key="4">
    <source>
        <dbReference type="ARBA" id="ARBA00023187"/>
    </source>
</evidence>
<dbReference type="VEuPathDB" id="TrichDB:TRFO_42790"/>
<comment type="subcellular location">
    <subcellularLocation>
        <location evidence="1">Nucleus</location>
    </subcellularLocation>
</comment>
<gene>
    <name evidence="11" type="ORF">TRFO_42773</name>
    <name evidence="10" type="ORF">TRFO_42790</name>
</gene>
<keyword evidence="3 6" id="KW-0694">RNA-binding</keyword>
<evidence type="ECO:0000256" key="1">
    <source>
        <dbReference type="ARBA" id="ARBA00004123"/>
    </source>
</evidence>
<dbReference type="Pfam" id="PF00076">
    <property type="entry name" value="RRM_1"/>
    <property type="match status" value="2"/>
</dbReference>
<reference evidence="8" key="3">
    <citation type="journal article" date="2017" name="Biol. Cell">
        <title>The costa of trichomonads: A complex macromolecular cytoskeleton structure made of uncommon proteins.</title>
        <authorList>
            <person name="de Andrade Rosa I."/>
            <person name="Brigido M.C."/>
            <person name="de Oliveira Santos E."/>
            <person name="Gonzaga L."/>
            <person name="Zingali R.B."/>
            <person name="de Vasconcelos A.T."/>
            <person name="de Souza W."/>
            <person name="Benchimol M."/>
        </authorList>
    </citation>
    <scope>NUCLEOTIDE SEQUENCE</scope>
    <source>
        <strain evidence="8">42773</strain>
        <strain evidence="9">42790</strain>
    </source>
</reference>
<organism evidence="11 12">
    <name type="scientific">Tritrichomonas foetus</name>
    <dbReference type="NCBI Taxonomy" id="1144522"/>
    <lineage>
        <taxon>Eukaryota</taxon>
        <taxon>Metamonada</taxon>
        <taxon>Parabasalia</taxon>
        <taxon>Tritrichomonadida</taxon>
        <taxon>Tritrichomonadidae</taxon>
        <taxon>Tritrichomonas</taxon>
    </lineage>
</organism>
<keyword evidence="4" id="KW-0508">mRNA splicing</keyword>
<evidence type="ECO:0000313" key="8">
    <source>
        <dbReference type="EMBL" id="ARM19961.1"/>
    </source>
</evidence>
<dbReference type="EMBL" id="KX579730">
    <property type="protein sequence ID" value="ARM19962.1"/>
    <property type="molecule type" value="Genomic_DNA"/>
</dbReference>
<dbReference type="SUPFAM" id="SSF54928">
    <property type="entry name" value="RNA-binding domain, RBD"/>
    <property type="match status" value="2"/>
</dbReference>
<feature type="domain" description="RRM" evidence="7">
    <location>
        <begin position="6"/>
        <end position="86"/>
    </location>
</feature>
<feature type="domain" description="RRM" evidence="7">
    <location>
        <begin position="93"/>
        <end position="188"/>
    </location>
</feature>
<evidence type="ECO:0000313" key="11">
    <source>
        <dbReference type="EMBL" id="OHT14997.1"/>
    </source>
</evidence>
<dbReference type="AlphaFoldDB" id="A0A1J4KZH9"/>
<evidence type="ECO:0000256" key="2">
    <source>
        <dbReference type="ARBA" id="ARBA00022664"/>
    </source>
</evidence>
<protein>
    <submittedName>
        <fullName evidence="11">RNA-binding protein</fullName>
    </submittedName>
</protein>
<dbReference type="InterPro" id="IPR000504">
    <property type="entry name" value="RRM_dom"/>
</dbReference>
<dbReference type="RefSeq" id="XP_068368133.1">
    <property type="nucleotide sequence ID" value="XM_068514476.1"/>
</dbReference>
<keyword evidence="5" id="KW-0539">Nucleus</keyword>
<dbReference type="GO" id="GO:0005634">
    <property type="term" value="C:nucleus"/>
    <property type="evidence" value="ECO:0007669"/>
    <property type="project" value="UniProtKB-SubCell"/>
</dbReference>
<dbReference type="OrthoDB" id="1875751at2759"/>
<dbReference type="PROSITE" id="PS50102">
    <property type="entry name" value="RRM"/>
    <property type="match status" value="2"/>
</dbReference>
<dbReference type="VEuPathDB" id="TrichDB:TRFO_42773"/>
<evidence type="ECO:0000313" key="9">
    <source>
        <dbReference type="EMBL" id="ARM19962.1"/>
    </source>
</evidence>
<dbReference type="Proteomes" id="UP000179807">
    <property type="component" value="Unassembled WGS sequence"/>
</dbReference>
<evidence type="ECO:0000256" key="6">
    <source>
        <dbReference type="PROSITE-ProRule" id="PRU00176"/>
    </source>
</evidence>
<keyword evidence="2" id="KW-0507">mRNA processing</keyword>
<evidence type="ECO:0000313" key="10">
    <source>
        <dbReference type="EMBL" id="OHT14989.1"/>
    </source>
</evidence>
<sequence length="190" mass="21586">MSAENVTIYAGNLNYNTTQETLKASFSKFGEVVDARIITAFFRGQRRSRGFGFVQFKDANGFNAAVNNKDALEIDQFKVRIVAAKPRVVYPKDTVFLGNIPENTTENDIREAFKGFNIAEVRIPVPRNSNAPARHFAFVKFETEEVQKQASAPKNVSLKGQEIPIRLARPARRRIFRGRRRQVRRAPKAQ</sequence>
<reference evidence="8" key="1">
    <citation type="submission" date="2016-07" db="EMBL/GenBank/DDBJ databases">
        <authorList>
            <person name="Rosa I.A."/>
            <person name="Brigido M.C."/>
            <person name="Santos E.O."/>
            <person name="Almeida L.G.P."/>
            <person name="Zingalli R.B."/>
            <person name="Vasconcelos A.T.R."/>
            <person name="Souza W."/>
            <person name="Benchimol M."/>
        </authorList>
    </citation>
    <scope>NUCLEOTIDE SEQUENCE</scope>
    <source>
        <strain evidence="8">42773</strain>
        <strain evidence="9">42790</strain>
    </source>
</reference>